<feature type="compositionally biased region" description="Polar residues" evidence="5">
    <location>
        <begin position="1345"/>
        <end position="1357"/>
    </location>
</feature>
<dbReference type="GO" id="GO:0043041">
    <property type="term" value="P:amino acid activation for nonribosomal peptide biosynthetic process"/>
    <property type="evidence" value="ECO:0007669"/>
    <property type="project" value="TreeGrafter"/>
</dbReference>
<dbReference type="InterPro" id="IPR010071">
    <property type="entry name" value="AA_adenyl_dom"/>
</dbReference>
<dbReference type="SUPFAM" id="SSF56801">
    <property type="entry name" value="Acetyl-CoA synthetase-like"/>
    <property type="match status" value="1"/>
</dbReference>
<dbReference type="NCBIfam" id="TIGR01733">
    <property type="entry name" value="AA-adenyl-dom"/>
    <property type="match status" value="1"/>
</dbReference>
<dbReference type="SUPFAM" id="SSF47336">
    <property type="entry name" value="ACP-like"/>
    <property type="match status" value="1"/>
</dbReference>
<sequence>MPVAIEDVYPLSPMQEGMLFHTLAEPGSGVYVEQMSVALRGALDPVALRAAWQGVVDRHPALRTAFAWQRSDQPLQVVQERVEIPFVELDWSDLAPQQQAEGVHDLLAAERASGFDLHLAPAMRLHLIRLAADTHRLVWTYHHIIVDGWSLPLILAEVARRYAAHHDGTPLDLGPAHPYRDYIAWLRMVDPTDDEAFWRGELAGYEPATLDILRRSEPHGHGAQETEEAEDACELVLDATETASLRAALRTRRITLGTAAQAAWAVLLSRYTGRRDVALGSVTAARPFELNAVDEIVGLFMNALPLRLVVDPAMTGGDWFDHVQDVISGVQGHEHVSPLAVQRWSGLPHGSQLFETTVAVENLAPDSAMWSRFADLSLSDMKVHGRTSFPVSVKVIPAEMLRLRLDYDPARLAVPAAHRMLGHLRQLLVGLTFNPARPIGQVPMLTSAERKQIATWNSRRTLTPTARTCYRAIEEVAARQPDAVALVNHERTRTYAEMDAEANRLANLLRQHGVDRDQIVGLALERSIELIVGMLASHKAGGAFCVLDPRYPAARLALVVEDAAPTVIVTTKAHAPALSASPDNDIPVIVLDDPASGLAGQPSSPPGVEAGPDWLAYLVYTSGSTGRPKGVQVEHAGLRNVVAGNEKLWGYTPEDRVLQFFANTFDACLLEIFCTLVCGAQLVLIDRDRLLPGQHLVDAIEEHGITAAKFTPSALAALPADATLPGLHTITVGGEKCTADLVRRFAPGRRFVNQYGPTEASIVTTARLCEPDDTDPTIGHPLPNCTVHVLDPDGQELPVGVVGELCLGGIGVARGYANRPELTAERFVPDPANPGQRLYRTGDLVRRTEDGDCEILGRIDHQIKVRGFRIEPGEIEAVLREHPAVFQALVTGHGESSERQLVAYLVLHDDALAEAGDERVVDELRATLAATLPEHMVPNTFVVLPSFPLNPHGKIDRKALPAPGAARTEHAPALVRPRDSVELLVARIWAEVLGLATVGVTENFFHIGGHSLLAMRVTSRLSREFGRDLDLRALFERPTVEQMADLLRSGGGDRPRTPVVALRGTGSQAPLFCVHPAVGNVIAYQPLVGALGEDIPFYGLEEIAPEPGEQLTVEKVAARYLELVREIQPTGPYHVGGWSFGGVVAYEMARQLTAAGESVAIVALFDTALPLREMPRITDQERTAHWLMRVVHYLSATFGHPIQLAVDQVAGLPEAEQLDALAEACTKAGLIASDTNRTMLRALYSNYTRSSALARHYTPQPYDGPVVLYQGEEPMPDEASDPEHNRTHPTFGWSEVCPNLEVVPVPGNHMTLMNQPNVEIVVRHLRPRLVAGRADSDWSDAVSPRTPNTPHHLSTSR</sequence>
<dbReference type="PANTHER" id="PTHR45527:SF1">
    <property type="entry name" value="FATTY ACID SYNTHASE"/>
    <property type="match status" value="1"/>
</dbReference>
<dbReference type="RefSeq" id="WP_189055503.1">
    <property type="nucleotide sequence ID" value="NZ_BMMK01000005.1"/>
</dbReference>
<dbReference type="PROSITE" id="PS50075">
    <property type="entry name" value="CARRIER"/>
    <property type="match status" value="1"/>
</dbReference>
<dbReference type="FunFam" id="3.40.50.12780:FF:000012">
    <property type="entry name" value="Non-ribosomal peptide synthetase"/>
    <property type="match status" value="1"/>
</dbReference>
<dbReference type="InterPro" id="IPR000873">
    <property type="entry name" value="AMP-dep_synth/lig_dom"/>
</dbReference>
<feature type="region of interest" description="Disordered" evidence="5">
    <location>
        <begin position="1333"/>
        <end position="1357"/>
    </location>
</feature>
<dbReference type="InterPro" id="IPR009081">
    <property type="entry name" value="PP-bd_ACP"/>
</dbReference>
<dbReference type="InterPro" id="IPR006162">
    <property type="entry name" value="Ppantetheine_attach_site"/>
</dbReference>
<dbReference type="Pfam" id="PF00550">
    <property type="entry name" value="PP-binding"/>
    <property type="match status" value="1"/>
</dbReference>
<evidence type="ECO:0000256" key="5">
    <source>
        <dbReference type="SAM" id="MobiDB-lite"/>
    </source>
</evidence>
<protein>
    <recommendedName>
        <fullName evidence="6">Carrier domain-containing protein</fullName>
    </recommendedName>
</protein>
<evidence type="ECO:0000256" key="1">
    <source>
        <dbReference type="ARBA" id="ARBA00001957"/>
    </source>
</evidence>
<evidence type="ECO:0000256" key="2">
    <source>
        <dbReference type="ARBA" id="ARBA00006432"/>
    </source>
</evidence>
<reference evidence="7" key="2">
    <citation type="submission" date="2020-09" db="EMBL/GenBank/DDBJ databases">
        <authorList>
            <person name="Sun Q."/>
            <person name="Zhou Y."/>
        </authorList>
    </citation>
    <scope>NUCLEOTIDE SEQUENCE</scope>
    <source>
        <strain evidence="7">CGMCC 4.5737</strain>
    </source>
</reference>
<dbReference type="PANTHER" id="PTHR45527">
    <property type="entry name" value="NONRIBOSOMAL PEPTIDE SYNTHETASE"/>
    <property type="match status" value="1"/>
</dbReference>
<comment type="similarity">
    <text evidence="2">Belongs to the ATP-dependent AMP-binding enzyme family.</text>
</comment>
<dbReference type="Gene3D" id="3.30.559.10">
    <property type="entry name" value="Chloramphenicol acetyltransferase-like domain"/>
    <property type="match status" value="1"/>
</dbReference>
<dbReference type="Gene3D" id="3.30.300.30">
    <property type="match status" value="1"/>
</dbReference>
<dbReference type="PROSITE" id="PS00455">
    <property type="entry name" value="AMP_BINDING"/>
    <property type="match status" value="1"/>
</dbReference>
<dbReference type="Gene3D" id="3.40.50.12780">
    <property type="entry name" value="N-terminal domain of ligase-like"/>
    <property type="match status" value="1"/>
</dbReference>
<dbReference type="FunFam" id="3.30.300.30:FF:000010">
    <property type="entry name" value="Enterobactin synthetase component F"/>
    <property type="match status" value="1"/>
</dbReference>
<keyword evidence="4" id="KW-0597">Phosphoprotein</keyword>
<dbReference type="CDD" id="cd05930">
    <property type="entry name" value="A_NRPS"/>
    <property type="match status" value="1"/>
</dbReference>
<dbReference type="GO" id="GO:0008610">
    <property type="term" value="P:lipid biosynthetic process"/>
    <property type="evidence" value="ECO:0007669"/>
    <property type="project" value="UniProtKB-ARBA"/>
</dbReference>
<dbReference type="Pfam" id="PF00668">
    <property type="entry name" value="Condensation"/>
    <property type="match status" value="1"/>
</dbReference>
<dbReference type="FunFam" id="3.40.50.980:FF:000001">
    <property type="entry name" value="Non-ribosomal peptide synthetase"/>
    <property type="match status" value="1"/>
</dbReference>
<dbReference type="Pfam" id="PF00975">
    <property type="entry name" value="Thioesterase"/>
    <property type="match status" value="1"/>
</dbReference>
<dbReference type="InterPro" id="IPR023213">
    <property type="entry name" value="CAT-like_dom_sf"/>
</dbReference>
<evidence type="ECO:0000313" key="7">
    <source>
        <dbReference type="EMBL" id="GGM45946.1"/>
    </source>
</evidence>
<organism evidence="7 8">
    <name type="scientific">Longimycelium tulufanense</name>
    <dbReference type="NCBI Taxonomy" id="907463"/>
    <lineage>
        <taxon>Bacteria</taxon>
        <taxon>Bacillati</taxon>
        <taxon>Actinomycetota</taxon>
        <taxon>Actinomycetes</taxon>
        <taxon>Pseudonocardiales</taxon>
        <taxon>Pseudonocardiaceae</taxon>
        <taxon>Longimycelium</taxon>
    </lineage>
</organism>
<keyword evidence="8" id="KW-1185">Reference proteome</keyword>
<dbReference type="GO" id="GO:0031177">
    <property type="term" value="F:phosphopantetheine binding"/>
    <property type="evidence" value="ECO:0007669"/>
    <property type="project" value="InterPro"/>
</dbReference>
<dbReference type="InterPro" id="IPR036736">
    <property type="entry name" value="ACP-like_sf"/>
</dbReference>
<dbReference type="GO" id="GO:0003824">
    <property type="term" value="F:catalytic activity"/>
    <property type="evidence" value="ECO:0007669"/>
    <property type="project" value="InterPro"/>
</dbReference>
<dbReference type="InterPro" id="IPR045851">
    <property type="entry name" value="AMP-bd_C_sf"/>
</dbReference>
<dbReference type="FunFam" id="2.30.38.10:FF:000001">
    <property type="entry name" value="Non-ribosomal peptide synthetase PvdI"/>
    <property type="match status" value="1"/>
</dbReference>
<dbReference type="SUPFAM" id="SSF52777">
    <property type="entry name" value="CoA-dependent acyltransferases"/>
    <property type="match status" value="2"/>
</dbReference>
<dbReference type="CDD" id="cd19543">
    <property type="entry name" value="DCL_NRPS"/>
    <property type="match status" value="1"/>
</dbReference>
<dbReference type="SMART" id="SM00824">
    <property type="entry name" value="PKS_TE"/>
    <property type="match status" value="1"/>
</dbReference>
<gene>
    <name evidence="7" type="ORF">GCM10012275_16200</name>
</gene>
<dbReference type="Gene3D" id="3.40.50.1820">
    <property type="entry name" value="alpha/beta hydrolase"/>
    <property type="match status" value="1"/>
</dbReference>
<dbReference type="Proteomes" id="UP000637578">
    <property type="component" value="Unassembled WGS sequence"/>
</dbReference>
<dbReference type="GO" id="GO:0044550">
    <property type="term" value="P:secondary metabolite biosynthetic process"/>
    <property type="evidence" value="ECO:0007669"/>
    <property type="project" value="UniProtKB-ARBA"/>
</dbReference>
<dbReference type="InterPro" id="IPR020845">
    <property type="entry name" value="AMP-binding_CS"/>
</dbReference>
<dbReference type="InterPro" id="IPR001242">
    <property type="entry name" value="Condensation_dom"/>
</dbReference>
<evidence type="ECO:0000259" key="6">
    <source>
        <dbReference type="PROSITE" id="PS50075"/>
    </source>
</evidence>
<dbReference type="SMART" id="SM00823">
    <property type="entry name" value="PKS_PP"/>
    <property type="match status" value="1"/>
</dbReference>
<dbReference type="InterPro" id="IPR020806">
    <property type="entry name" value="PKS_PP-bd"/>
</dbReference>
<dbReference type="InterPro" id="IPR029058">
    <property type="entry name" value="AB_hydrolase_fold"/>
</dbReference>
<name>A0A8J3C9J5_9PSEU</name>
<dbReference type="FunFam" id="1.10.1200.10:FF:000005">
    <property type="entry name" value="Nonribosomal peptide synthetase 1"/>
    <property type="match status" value="1"/>
</dbReference>
<comment type="cofactor">
    <cofactor evidence="1">
        <name>pantetheine 4'-phosphate</name>
        <dbReference type="ChEBI" id="CHEBI:47942"/>
    </cofactor>
</comment>
<evidence type="ECO:0000256" key="3">
    <source>
        <dbReference type="ARBA" id="ARBA00022450"/>
    </source>
</evidence>
<dbReference type="InterPro" id="IPR042099">
    <property type="entry name" value="ANL_N_sf"/>
</dbReference>
<accession>A0A8J3C9J5</accession>
<dbReference type="EMBL" id="BMMK01000005">
    <property type="protein sequence ID" value="GGM45946.1"/>
    <property type="molecule type" value="Genomic_DNA"/>
</dbReference>
<dbReference type="SUPFAM" id="SSF53474">
    <property type="entry name" value="alpha/beta-Hydrolases"/>
    <property type="match status" value="1"/>
</dbReference>
<feature type="domain" description="Carrier" evidence="6">
    <location>
        <begin position="976"/>
        <end position="1051"/>
    </location>
</feature>
<dbReference type="InterPro" id="IPR025110">
    <property type="entry name" value="AMP-bd_C"/>
</dbReference>
<comment type="caution">
    <text evidence="7">The sequence shown here is derived from an EMBL/GenBank/DDBJ whole genome shotgun (WGS) entry which is preliminary data.</text>
</comment>
<dbReference type="Gene3D" id="3.30.559.30">
    <property type="entry name" value="Nonribosomal peptide synthetase, condensation domain"/>
    <property type="match status" value="1"/>
</dbReference>
<dbReference type="Pfam" id="PF13193">
    <property type="entry name" value="AMP-binding_C"/>
    <property type="match status" value="1"/>
</dbReference>
<dbReference type="Gene3D" id="1.10.1200.10">
    <property type="entry name" value="ACP-like"/>
    <property type="match status" value="1"/>
</dbReference>
<dbReference type="InterPro" id="IPR001031">
    <property type="entry name" value="Thioesterase"/>
</dbReference>
<reference evidence="7" key="1">
    <citation type="journal article" date="2014" name="Int. J. Syst. Evol. Microbiol.">
        <title>Complete genome sequence of Corynebacterium casei LMG S-19264T (=DSM 44701T), isolated from a smear-ripened cheese.</title>
        <authorList>
            <consortium name="US DOE Joint Genome Institute (JGI-PGF)"/>
            <person name="Walter F."/>
            <person name="Albersmeier A."/>
            <person name="Kalinowski J."/>
            <person name="Ruckert C."/>
        </authorList>
    </citation>
    <scope>NUCLEOTIDE SEQUENCE</scope>
    <source>
        <strain evidence="7">CGMCC 4.5737</strain>
    </source>
</reference>
<keyword evidence="3" id="KW-0596">Phosphopantetheine</keyword>
<evidence type="ECO:0000256" key="4">
    <source>
        <dbReference type="ARBA" id="ARBA00022553"/>
    </source>
</evidence>
<dbReference type="Pfam" id="PF00501">
    <property type="entry name" value="AMP-binding"/>
    <property type="match status" value="1"/>
</dbReference>
<dbReference type="InterPro" id="IPR020802">
    <property type="entry name" value="TesA-like"/>
</dbReference>
<dbReference type="GO" id="GO:0005737">
    <property type="term" value="C:cytoplasm"/>
    <property type="evidence" value="ECO:0007669"/>
    <property type="project" value="TreeGrafter"/>
</dbReference>
<evidence type="ECO:0000313" key="8">
    <source>
        <dbReference type="Proteomes" id="UP000637578"/>
    </source>
</evidence>
<proteinExistence type="inferred from homology"/>
<dbReference type="PROSITE" id="PS00012">
    <property type="entry name" value="PHOSPHOPANTETHEINE"/>
    <property type="match status" value="1"/>
</dbReference>